<dbReference type="EMBL" id="CAJNOI010005097">
    <property type="protein sequence ID" value="CAF1559412.1"/>
    <property type="molecule type" value="Genomic_DNA"/>
</dbReference>
<evidence type="ECO:0000313" key="1">
    <source>
        <dbReference type="EMBL" id="CAF1559412.1"/>
    </source>
</evidence>
<evidence type="ECO:0000313" key="3">
    <source>
        <dbReference type="Proteomes" id="UP000663832"/>
    </source>
</evidence>
<gene>
    <name evidence="1" type="ORF">BJG266_LOCUS46834</name>
    <name evidence="2" type="ORF">QVE165_LOCUS63867</name>
</gene>
<evidence type="ECO:0000313" key="4">
    <source>
        <dbReference type="Proteomes" id="UP000663877"/>
    </source>
</evidence>
<proteinExistence type="predicted"/>
<accession>A0A815XMQ7</accession>
<feature type="non-terminal residue" evidence="1">
    <location>
        <position position="1"/>
    </location>
</feature>
<reference evidence="1" key="1">
    <citation type="submission" date="2021-02" db="EMBL/GenBank/DDBJ databases">
        <authorList>
            <person name="Nowell W R."/>
        </authorList>
    </citation>
    <scope>NUCLEOTIDE SEQUENCE</scope>
</reference>
<dbReference type="EMBL" id="CAJNOM010005498">
    <property type="protein sequence ID" value="CAF1664227.1"/>
    <property type="molecule type" value="Genomic_DNA"/>
</dbReference>
<evidence type="ECO:0000313" key="2">
    <source>
        <dbReference type="EMBL" id="CAF1664227.1"/>
    </source>
</evidence>
<keyword evidence="3" id="KW-1185">Reference proteome</keyword>
<dbReference type="Proteomes" id="UP000663877">
    <property type="component" value="Unassembled WGS sequence"/>
</dbReference>
<name>A0A815XMQ7_9BILA</name>
<comment type="caution">
    <text evidence="1">The sequence shown here is derived from an EMBL/GenBank/DDBJ whole genome shotgun (WGS) entry which is preliminary data.</text>
</comment>
<protein>
    <submittedName>
        <fullName evidence="1">Uncharacterized protein</fullName>
    </submittedName>
</protein>
<sequence length="8" mass="1049">YNLFRSHL</sequence>
<organism evidence="1 4">
    <name type="scientific">Adineta steineri</name>
    <dbReference type="NCBI Taxonomy" id="433720"/>
    <lineage>
        <taxon>Eukaryota</taxon>
        <taxon>Metazoa</taxon>
        <taxon>Spiralia</taxon>
        <taxon>Gnathifera</taxon>
        <taxon>Rotifera</taxon>
        <taxon>Eurotatoria</taxon>
        <taxon>Bdelloidea</taxon>
        <taxon>Adinetida</taxon>
        <taxon>Adinetidae</taxon>
        <taxon>Adineta</taxon>
    </lineage>
</organism>
<dbReference type="Proteomes" id="UP000663832">
    <property type="component" value="Unassembled WGS sequence"/>
</dbReference>